<proteinExistence type="inferred from homology"/>
<name>A0A5N5WNI4_9EURO</name>
<dbReference type="EC" id="1.2.1.3" evidence="2"/>
<dbReference type="InterPro" id="IPR016162">
    <property type="entry name" value="Ald_DH_N"/>
</dbReference>
<dbReference type="InterPro" id="IPR015590">
    <property type="entry name" value="Aldehyde_DH_dom"/>
</dbReference>
<gene>
    <name evidence="5" type="ORF">BDV29DRAFT_195435</name>
</gene>
<organism evidence="5 6">
    <name type="scientific">Aspergillus leporis</name>
    <dbReference type="NCBI Taxonomy" id="41062"/>
    <lineage>
        <taxon>Eukaryota</taxon>
        <taxon>Fungi</taxon>
        <taxon>Dikarya</taxon>
        <taxon>Ascomycota</taxon>
        <taxon>Pezizomycotina</taxon>
        <taxon>Eurotiomycetes</taxon>
        <taxon>Eurotiomycetidae</taxon>
        <taxon>Eurotiales</taxon>
        <taxon>Aspergillaceae</taxon>
        <taxon>Aspergillus</taxon>
        <taxon>Aspergillus subgen. Circumdati</taxon>
    </lineage>
</organism>
<dbReference type="InterPro" id="IPR016163">
    <property type="entry name" value="Ald_DH_C"/>
</dbReference>
<accession>A0A5N5WNI4</accession>
<dbReference type="PANTHER" id="PTHR11699">
    <property type="entry name" value="ALDEHYDE DEHYDROGENASE-RELATED"/>
    <property type="match status" value="1"/>
</dbReference>
<evidence type="ECO:0000313" key="6">
    <source>
        <dbReference type="Proteomes" id="UP000326565"/>
    </source>
</evidence>
<dbReference type="InterPro" id="IPR016161">
    <property type="entry name" value="Ald_DH/histidinol_DH"/>
</dbReference>
<evidence type="ECO:0000256" key="2">
    <source>
        <dbReference type="ARBA" id="ARBA00024226"/>
    </source>
</evidence>
<dbReference type="SUPFAM" id="SSF53720">
    <property type="entry name" value="ALDH-like"/>
    <property type="match status" value="1"/>
</dbReference>
<dbReference type="Proteomes" id="UP000326565">
    <property type="component" value="Unassembled WGS sequence"/>
</dbReference>
<evidence type="ECO:0000256" key="3">
    <source>
        <dbReference type="ARBA" id="ARBA00049194"/>
    </source>
</evidence>
<evidence type="ECO:0000313" key="5">
    <source>
        <dbReference type="EMBL" id="KAB8068760.1"/>
    </source>
</evidence>
<dbReference type="Pfam" id="PF00171">
    <property type="entry name" value="Aldedh"/>
    <property type="match status" value="1"/>
</dbReference>
<evidence type="ECO:0000259" key="4">
    <source>
        <dbReference type="Pfam" id="PF00171"/>
    </source>
</evidence>
<comment type="similarity">
    <text evidence="1">Belongs to the aldehyde dehydrogenase family.</text>
</comment>
<dbReference type="OrthoDB" id="310895at2759"/>
<comment type="catalytic activity">
    <reaction evidence="3">
        <text>an aldehyde + NAD(+) + H2O = a carboxylate + NADH + 2 H(+)</text>
        <dbReference type="Rhea" id="RHEA:16185"/>
        <dbReference type="ChEBI" id="CHEBI:15377"/>
        <dbReference type="ChEBI" id="CHEBI:15378"/>
        <dbReference type="ChEBI" id="CHEBI:17478"/>
        <dbReference type="ChEBI" id="CHEBI:29067"/>
        <dbReference type="ChEBI" id="CHEBI:57540"/>
        <dbReference type="ChEBI" id="CHEBI:57945"/>
        <dbReference type="EC" id="1.2.1.3"/>
    </reaction>
</comment>
<feature type="domain" description="Aldehyde dehydrogenase" evidence="4">
    <location>
        <begin position="187"/>
        <end position="372"/>
    </location>
</feature>
<sequence length="373" mass="40931">MDSRAFYNVINNELVSTSTARYSLNPANRQPNPAVPVSMQADLDRAVSAGRSAYKSWAKVSIEERRKALHAYSDALASNREFFINLLTQEQGKPITQAAGEVDLTITWLKEIPALDLPDTVIEENEERKIVQRYVPLGVAAGIVPWNFPVLLAVGKIAPAPSPFTPCCALKPGELACSIFPPGLIQVLSVVNIEEIVPKVATLSFLTSSQVCMMIKRLYVHEKIYDQFRDAFVKFTSSLKVGDGMEQDTFFGPVQNEMQYDKLKGLFSSITTEGLNPFLGGTINNDSKGFFITPTVIDNPPENSRVVQEEQFGPIIPLMKWSDEQDVLARANGTHAGLGASVWAAGSVWVNSHFDVSPKVPFGGHKWSGIGTK</sequence>
<dbReference type="GO" id="GO:0004029">
    <property type="term" value="F:aldehyde dehydrogenase (NAD+) activity"/>
    <property type="evidence" value="ECO:0007669"/>
    <property type="project" value="UniProtKB-EC"/>
</dbReference>
<dbReference type="Gene3D" id="3.40.309.10">
    <property type="entry name" value="Aldehyde Dehydrogenase, Chain A, domain 2"/>
    <property type="match status" value="1"/>
</dbReference>
<reference evidence="5 6" key="1">
    <citation type="submission" date="2019-04" db="EMBL/GenBank/DDBJ databases">
        <title>Friends and foes A comparative genomics study of 23 Aspergillus species from section Flavi.</title>
        <authorList>
            <consortium name="DOE Joint Genome Institute"/>
            <person name="Kjaerbolling I."/>
            <person name="Vesth T."/>
            <person name="Frisvad J.C."/>
            <person name="Nybo J.L."/>
            <person name="Theobald S."/>
            <person name="Kildgaard S."/>
            <person name="Isbrandt T."/>
            <person name="Kuo A."/>
            <person name="Sato A."/>
            <person name="Lyhne E.K."/>
            <person name="Kogle M.E."/>
            <person name="Wiebenga A."/>
            <person name="Kun R.S."/>
            <person name="Lubbers R.J."/>
            <person name="Makela M.R."/>
            <person name="Barry K."/>
            <person name="Chovatia M."/>
            <person name="Clum A."/>
            <person name="Daum C."/>
            <person name="Haridas S."/>
            <person name="He G."/>
            <person name="LaButti K."/>
            <person name="Lipzen A."/>
            <person name="Mondo S."/>
            <person name="Riley R."/>
            <person name="Salamov A."/>
            <person name="Simmons B.A."/>
            <person name="Magnuson J.K."/>
            <person name="Henrissat B."/>
            <person name="Mortensen U.H."/>
            <person name="Larsen T.O."/>
            <person name="Devries R.P."/>
            <person name="Grigoriev I.V."/>
            <person name="Machida M."/>
            <person name="Baker S.E."/>
            <person name="Andersen M.R."/>
        </authorList>
    </citation>
    <scope>NUCLEOTIDE SEQUENCE [LARGE SCALE GENOMIC DNA]</scope>
    <source>
        <strain evidence="5 6">CBS 151.66</strain>
    </source>
</reference>
<dbReference type="Gene3D" id="3.40.605.10">
    <property type="entry name" value="Aldehyde Dehydrogenase, Chain A, domain 1"/>
    <property type="match status" value="2"/>
</dbReference>
<dbReference type="EMBL" id="ML732375">
    <property type="protein sequence ID" value="KAB8068760.1"/>
    <property type="molecule type" value="Genomic_DNA"/>
</dbReference>
<protein>
    <recommendedName>
        <fullName evidence="2">aldehyde dehydrogenase (NAD(+))</fullName>
        <ecNumber evidence="2">1.2.1.3</ecNumber>
    </recommendedName>
</protein>
<dbReference type="AlphaFoldDB" id="A0A5N5WNI4"/>
<evidence type="ECO:0000256" key="1">
    <source>
        <dbReference type="ARBA" id="ARBA00009986"/>
    </source>
</evidence>
<keyword evidence="6" id="KW-1185">Reference proteome</keyword>